<dbReference type="Pfam" id="PF15919">
    <property type="entry name" value="HicB_lk_antitox"/>
    <property type="match status" value="1"/>
</dbReference>
<dbReference type="InterPro" id="IPR035069">
    <property type="entry name" value="TTHA1013/TTHA0281-like"/>
</dbReference>
<dbReference type="SUPFAM" id="SSF143100">
    <property type="entry name" value="TTHA1013/TTHA0281-like"/>
    <property type="match status" value="1"/>
</dbReference>
<keyword evidence="3" id="KW-1185">Reference proteome</keyword>
<evidence type="ECO:0000313" key="2">
    <source>
        <dbReference type="EMBL" id="MPR35795.1"/>
    </source>
</evidence>
<dbReference type="InterPro" id="IPR051404">
    <property type="entry name" value="TA_system_antitoxin"/>
</dbReference>
<evidence type="ECO:0000313" key="3">
    <source>
        <dbReference type="Proteomes" id="UP000479293"/>
    </source>
</evidence>
<dbReference type="PANTHER" id="PTHR34504">
    <property type="entry name" value="ANTITOXIN HICB"/>
    <property type="match status" value="1"/>
</dbReference>
<dbReference type="RefSeq" id="WP_152763145.1">
    <property type="nucleotide sequence ID" value="NZ_WHLY01000002.1"/>
</dbReference>
<dbReference type="AlphaFoldDB" id="A0A7C9BLS4"/>
<gene>
    <name evidence="2" type="ORF">GBK04_21195</name>
</gene>
<evidence type="ECO:0000259" key="1">
    <source>
        <dbReference type="Pfam" id="PF15919"/>
    </source>
</evidence>
<feature type="domain" description="HicB-like antitoxin of toxin-antitoxin system" evidence="1">
    <location>
        <begin position="5"/>
        <end position="51"/>
    </location>
</feature>
<name>A0A7C9BLS4_9BACT</name>
<accession>A0A7C9BLS4</accession>
<sequence length="71" mass="8228">MKLHFPIVLEQDEDNIFIASCPTFEGCHSYGKTVEEAMINIKEVIELCLEEQSIESYNQFVGFRELELEVT</sequence>
<dbReference type="InterPro" id="IPR031807">
    <property type="entry name" value="HicB-like"/>
</dbReference>
<dbReference type="PANTHER" id="PTHR34504:SF4">
    <property type="entry name" value="ANTITOXIN HICB"/>
    <property type="match status" value="1"/>
</dbReference>
<proteinExistence type="predicted"/>
<organism evidence="2 3">
    <name type="scientific">Salmonirosea aquatica</name>
    <dbReference type="NCBI Taxonomy" id="2654236"/>
    <lineage>
        <taxon>Bacteria</taxon>
        <taxon>Pseudomonadati</taxon>
        <taxon>Bacteroidota</taxon>
        <taxon>Cytophagia</taxon>
        <taxon>Cytophagales</taxon>
        <taxon>Spirosomataceae</taxon>
        <taxon>Salmonirosea</taxon>
    </lineage>
</organism>
<comment type="caution">
    <text evidence="2">The sequence shown here is derived from an EMBL/GenBank/DDBJ whole genome shotgun (WGS) entry which is preliminary data.</text>
</comment>
<dbReference type="Proteomes" id="UP000479293">
    <property type="component" value="Unassembled WGS sequence"/>
</dbReference>
<dbReference type="Gene3D" id="3.30.160.250">
    <property type="match status" value="1"/>
</dbReference>
<dbReference type="EMBL" id="WHLY01000002">
    <property type="protein sequence ID" value="MPR35795.1"/>
    <property type="molecule type" value="Genomic_DNA"/>
</dbReference>
<reference evidence="2 3" key="1">
    <citation type="submission" date="2019-10" db="EMBL/GenBank/DDBJ databases">
        <title>Draft Genome Sequence of Cytophagaceae sp. SJW1-29.</title>
        <authorList>
            <person name="Choi A."/>
        </authorList>
    </citation>
    <scope>NUCLEOTIDE SEQUENCE [LARGE SCALE GENOMIC DNA]</scope>
    <source>
        <strain evidence="2 3">SJW1-29</strain>
    </source>
</reference>
<protein>
    <submittedName>
        <fullName evidence="2">Type II toxin-antitoxin system HicB family antitoxin</fullName>
    </submittedName>
</protein>